<proteinExistence type="predicted"/>
<dbReference type="AlphaFoldDB" id="A0A0F9FF07"/>
<feature type="non-terminal residue" evidence="1">
    <location>
        <position position="1"/>
    </location>
</feature>
<sequence>PQVSGVFKAPLSLLDAREFYAAYYPETQSFRLRETLPLDKFERTDFPQRGWLATVPEGLLDARDFYPAFHSLLQSFRSAGPDKLSLSLHLTQPQFSWLKVALDLDFDTTQVTSAAWQLSQSFRARESLPVDKFERTDFPQSTPFLKVPLTLLDAVDFFAAWYGETQAFRSSGREKLSRSQHLTQPQFSWLFAPLSLVDFDVSIVTSAAEQLFRSFRLRDRTLDKLERTDFPQLAPLFKEILGLRDFPEGVGAWIAQAQSFRSGEAPRLDLQRHLTQPEIAWLFDVLGLEDIIVGTDYRLFALRKSRR</sequence>
<evidence type="ECO:0000313" key="1">
    <source>
        <dbReference type="EMBL" id="KKL84979.1"/>
    </source>
</evidence>
<accession>A0A0F9FF07</accession>
<organism evidence="1">
    <name type="scientific">marine sediment metagenome</name>
    <dbReference type="NCBI Taxonomy" id="412755"/>
    <lineage>
        <taxon>unclassified sequences</taxon>
        <taxon>metagenomes</taxon>
        <taxon>ecological metagenomes</taxon>
    </lineage>
</organism>
<dbReference type="EMBL" id="LAZR01021536">
    <property type="protein sequence ID" value="KKL84979.1"/>
    <property type="molecule type" value="Genomic_DNA"/>
</dbReference>
<protein>
    <submittedName>
        <fullName evidence="1">Uncharacterized protein</fullName>
    </submittedName>
</protein>
<comment type="caution">
    <text evidence="1">The sequence shown here is derived from an EMBL/GenBank/DDBJ whole genome shotgun (WGS) entry which is preliminary data.</text>
</comment>
<reference evidence="1" key="1">
    <citation type="journal article" date="2015" name="Nature">
        <title>Complex archaea that bridge the gap between prokaryotes and eukaryotes.</title>
        <authorList>
            <person name="Spang A."/>
            <person name="Saw J.H."/>
            <person name="Jorgensen S.L."/>
            <person name="Zaremba-Niedzwiedzka K."/>
            <person name="Martijn J."/>
            <person name="Lind A.E."/>
            <person name="van Eijk R."/>
            <person name="Schleper C."/>
            <person name="Guy L."/>
            <person name="Ettema T.J."/>
        </authorList>
    </citation>
    <scope>NUCLEOTIDE SEQUENCE</scope>
</reference>
<gene>
    <name evidence="1" type="ORF">LCGC14_1959340</name>
</gene>
<name>A0A0F9FF07_9ZZZZ</name>